<keyword evidence="2" id="KW-1185">Reference proteome</keyword>
<gene>
    <name evidence="1" type="ORF">C7M61_003816</name>
</gene>
<dbReference type="EMBL" id="PYFQ01000010">
    <property type="protein sequence ID" value="PSK36951.1"/>
    <property type="molecule type" value="Genomic_DNA"/>
</dbReference>
<protein>
    <submittedName>
        <fullName evidence="1">Uncharacterized protein</fullName>
    </submittedName>
</protein>
<dbReference type="RefSeq" id="XP_024712824.1">
    <property type="nucleotide sequence ID" value="XM_024859150.1"/>
</dbReference>
<evidence type="ECO:0000313" key="2">
    <source>
        <dbReference type="Proteomes" id="UP000241107"/>
    </source>
</evidence>
<dbReference type="VEuPathDB" id="FungiDB:C7M61_003816"/>
<comment type="caution">
    <text evidence="1">The sequence shown here is derived from an EMBL/GenBank/DDBJ whole genome shotgun (WGS) entry which is preliminary data.</text>
</comment>
<dbReference type="GeneID" id="36567204"/>
<organism evidence="1 2">
    <name type="scientific">Candidozyma pseudohaemuli</name>
    <dbReference type="NCBI Taxonomy" id="418784"/>
    <lineage>
        <taxon>Eukaryota</taxon>
        <taxon>Fungi</taxon>
        <taxon>Dikarya</taxon>
        <taxon>Ascomycota</taxon>
        <taxon>Saccharomycotina</taxon>
        <taxon>Pichiomycetes</taxon>
        <taxon>Metschnikowiaceae</taxon>
        <taxon>Candidozyma</taxon>
    </lineage>
</organism>
<evidence type="ECO:0000313" key="1">
    <source>
        <dbReference type="EMBL" id="PSK36951.1"/>
    </source>
</evidence>
<name>A0A2P7YLV3_9ASCO</name>
<dbReference type="AlphaFoldDB" id="A0A2P7YLV3"/>
<dbReference type="Proteomes" id="UP000241107">
    <property type="component" value="Unassembled WGS sequence"/>
</dbReference>
<sequence length="136" mass="15161">MTSHGKIYTSRIPELIDSGLWNNLDEIEELLHLWDEYRWETYFYGYQSLLLKYSEVEEVPASTTPCTTLCRENESLLQEHLRSMSSVRSAVKAKMATQLSSRNNFSGNATSNNNAATQAGFYAAGGIAGMVALALL</sequence>
<accession>A0A2P7YLV3</accession>
<proteinExistence type="predicted"/>
<reference evidence="1 2" key="1">
    <citation type="submission" date="2018-03" db="EMBL/GenBank/DDBJ databases">
        <title>Candida pseudohaemulonii genome assembly and annotation.</title>
        <authorList>
            <person name="Munoz J.F."/>
            <person name="Gade L.G."/>
            <person name="Chow N.A."/>
            <person name="Litvintseva A.P."/>
            <person name="Loparev V.N."/>
            <person name="Cuomo C.A."/>
        </authorList>
    </citation>
    <scope>NUCLEOTIDE SEQUENCE [LARGE SCALE GENOMIC DNA]</scope>
    <source>
        <strain evidence="1 2">B12108</strain>
    </source>
</reference>